<sequence>MPRYTILSVHPARDPLEIDTNDVIVALSAVQAGWVGVVDILEDGCYMFSCDMTLDPDWKIFRRRWV</sequence>
<dbReference type="EMBL" id="JFYZ01000066">
    <property type="protein sequence ID" value="EZP70502.1"/>
    <property type="molecule type" value="Genomic_DNA"/>
</dbReference>
<dbReference type="Proteomes" id="UP000024329">
    <property type="component" value="Unassembled WGS sequence"/>
</dbReference>
<comment type="caution">
    <text evidence="1">The sequence shown here is derived from an EMBL/GenBank/DDBJ whole genome shotgun (WGS) entry which is preliminary data.</text>
</comment>
<accession>A0A031JB68</accession>
<name>A0A031JB68_9SPHN</name>
<dbReference type="RefSeq" id="WP_155986480.1">
    <property type="nucleotide sequence ID" value="NZ_CP017075.1"/>
</dbReference>
<dbReference type="PATRIC" id="fig|158500.4.peg.5500"/>
<organism evidence="1 2">
    <name type="scientific">Novosphingobium resinovorum</name>
    <dbReference type="NCBI Taxonomy" id="158500"/>
    <lineage>
        <taxon>Bacteria</taxon>
        <taxon>Pseudomonadati</taxon>
        <taxon>Pseudomonadota</taxon>
        <taxon>Alphaproteobacteria</taxon>
        <taxon>Sphingomonadales</taxon>
        <taxon>Sphingomonadaceae</taxon>
        <taxon>Novosphingobium</taxon>
    </lineage>
</organism>
<reference evidence="1 2" key="1">
    <citation type="submission" date="2014-03" db="EMBL/GenBank/DDBJ databases">
        <title>Whole genome sequence of Novosphingobium resinovorum KF1.</title>
        <authorList>
            <person name="Gan H.M."/>
            <person name="Gan H.Y."/>
            <person name="Chew T.H."/>
            <person name="Savka M.A."/>
        </authorList>
    </citation>
    <scope>NUCLEOTIDE SEQUENCE [LARGE SCALE GENOMIC DNA]</scope>
    <source>
        <strain evidence="1 2">KF1</strain>
    </source>
</reference>
<evidence type="ECO:0000313" key="1">
    <source>
        <dbReference type="EMBL" id="EZP70502.1"/>
    </source>
</evidence>
<protein>
    <submittedName>
        <fullName evidence="1">Uncharacterized protein</fullName>
    </submittedName>
</protein>
<dbReference type="AlphaFoldDB" id="A0A031JB68"/>
<evidence type="ECO:0000313" key="2">
    <source>
        <dbReference type="Proteomes" id="UP000024329"/>
    </source>
</evidence>
<gene>
    <name evidence="1" type="ORF">BV97_05426</name>
</gene>
<proteinExistence type="predicted"/>